<comment type="caution">
    <text evidence="1">The sequence shown here is derived from an EMBL/GenBank/DDBJ whole genome shotgun (WGS) entry which is preliminary data.</text>
</comment>
<keyword evidence="2" id="KW-1185">Reference proteome</keyword>
<evidence type="ECO:0000313" key="1">
    <source>
        <dbReference type="EMBL" id="GBM92699.1"/>
    </source>
</evidence>
<evidence type="ECO:0000313" key="2">
    <source>
        <dbReference type="Proteomes" id="UP000499080"/>
    </source>
</evidence>
<sequence length="105" mass="11958">MDHCFDARFLHRSVVYWSLALVSMDLCFEARFLQRSVVYESLVPSRSNILLLMACEARPSPRVRSPTENTIGERFMAKEESAASVGTRPWTPEGRSLTLSISFML</sequence>
<gene>
    <name evidence="1" type="ORF">AVEN_5886_1</name>
</gene>
<accession>A0A4Y2JT99</accession>
<name>A0A4Y2JT99_ARAVE</name>
<organism evidence="1 2">
    <name type="scientific">Araneus ventricosus</name>
    <name type="common">Orbweaver spider</name>
    <name type="synonym">Epeira ventricosa</name>
    <dbReference type="NCBI Taxonomy" id="182803"/>
    <lineage>
        <taxon>Eukaryota</taxon>
        <taxon>Metazoa</taxon>
        <taxon>Ecdysozoa</taxon>
        <taxon>Arthropoda</taxon>
        <taxon>Chelicerata</taxon>
        <taxon>Arachnida</taxon>
        <taxon>Araneae</taxon>
        <taxon>Araneomorphae</taxon>
        <taxon>Entelegynae</taxon>
        <taxon>Araneoidea</taxon>
        <taxon>Araneidae</taxon>
        <taxon>Araneus</taxon>
    </lineage>
</organism>
<dbReference type="EMBL" id="BGPR01003812">
    <property type="protein sequence ID" value="GBM92699.1"/>
    <property type="molecule type" value="Genomic_DNA"/>
</dbReference>
<dbReference type="AlphaFoldDB" id="A0A4Y2JT99"/>
<proteinExistence type="predicted"/>
<protein>
    <submittedName>
        <fullName evidence="1">Uncharacterized protein</fullName>
    </submittedName>
</protein>
<dbReference type="Proteomes" id="UP000499080">
    <property type="component" value="Unassembled WGS sequence"/>
</dbReference>
<reference evidence="1 2" key="1">
    <citation type="journal article" date="2019" name="Sci. Rep.">
        <title>Orb-weaving spider Araneus ventricosus genome elucidates the spidroin gene catalogue.</title>
        <authorList>
            <person name="Kono N."/>
            <person name="Nakamura H."/>
            <person name="Ohtoshi R."/>
            <person name="Moran D.A.P."/>
            <person name="Shinohara A."/>
            <person name="Yoshida Y."/>
            <person name="Fujiwara M."/>
            <person name="Mori M."/>
            <person name="Tomita M."/>
            <person name="Arakawa K."/>
        </authorList>
    </citation>
    <scope>NUCLEOTIDE SEQUENCE [LARGE SCALE GENOMIC DNA]</scope>
</reference>